<sequence>MYYIRNVLLIMRRSWINSLLCLSIAISRVVCQPANNSEVIHNKSQQVSYVLNQHQRFHDEFSIPESLQSSNSRKSKLFPLFTIIRFTNEICRTTSEETGICYTRNQCTSLGGLAQGNCASGLGVCCRFIASCGAIVYQNGTSFQNPNYPSKYTPMGGSDVCQIRIRKQHNVCQLRLNFIAFDVEGPAATPTTGQGTQNTVNDAGVCKVDSLAITSSGATVPSLCGTMNGQHIYVDFGSSDTITLNLLLGGASQRERTWNIEILTIPCNSVARAPTGCLQYYTGVSGVVESFNFQGGMHLANLDYSVCVRMEDGMRFIDWSPCSANSVRFAGGPAQLPTAPTANAMCQNTLTDYLVIIQGVSFPLLTTTTNPTVSTADRYCDLSFQQANSYVRTSARPFLIHFRTDMAEGGTNDLTSMGYCLRWQQNPQ</sequence>
<evidence type="ECO:0000256" key="1">
    <source>
        <dbReference type="ARBA" id="ARBA00023157"/>
    </source>
</evidence>
<evidence type="ECO:0000259" key="4">
    <source>
        <dbReference type="PROSITE" id="PS01180"/>
    </source>
</evidence>
<comment type="caution">
    <text evidence="2">Lacks conserved residue(s) required for the propagation of feature annotation.</text>
</comment>
<evidence type="ECO:0000256" key="2">
    <source>
        <dbReference type="PROSITE-ProRule" id="PRU00059"/>
    </source>
</evidence>
<evidence type="ECO:0000256" key="3">
    <source>
        <dbReference type="SAM" id="SignalP"/>
    </source>
</evidence>
<evidence type="ECO:0000313" key="6">
    <source>
        <dbReference type="Proteomes" id="UP001642540"/>
    </source>
</evidence>
<feature type="signal peptide" evidence="3">
    <location>
        <begin position="1"/>
        <end position="31"/>
    </location>
</feature>
<keyword evidence="6" id="KW-1185">Reference proteome</keyword>
<keyword evidence="3" id="KW-0732">Signal</keyword>
<protein>
    <recommendedName>
        <fullName evidence="4">CUB domain-containing protein</fullName>
    </recommendedName>
</protein>
<dbReference type="PANTHER" id="PTHR33236:SF5">
    <property type="entry name" value="CUB DOMAIN-CONTAINING PROTEIN"/>
    <property type="match status" value="1"/>
</dbReference>
<dbReference type="SMART" id="SM00042">
    <property type="entry name" value="CUB"/>
    <property type="match status" value="1"/>
</dbReference>
<dbReference type="PROSITE" id="PS01180">
    <property type="entry name" value="CUB"/>
    <property type="match status" value="1"/>
</dbReference>
<dbReference type="PANTHER" id="PTHR33236">
    <property type="entry name" value="INTRAFLAGELLAR TRANSPORT PROTEIN 122 FAMILY PROTEIN-RELATED"/>
    <property type="match status" value="1"/>
</dbReference>
<dbReference type="InterPro" id="IPR035914">
    <property type="entry name" value="Sperma_CUB_dom_sf"/>
</dbReference>
<keyword evidence="1" id="KW-1015">Disulfide bond</keyword>
<dbReference type="InterPro" id="IPR058698">
    <property type="entry name" value="CUB_metazoa"/>
</dbReference>
<dbReference type="SUPFAM" id="SSF49854">
    <property type="entry name" value="Spermadhesin, CUB domain"/>
    <property type="match status" value="1"/>
</dbReference>
<accession>A0ABP1QV08</accession>
<reference evidence="5 6" key="1">
    <citation type="submission" date="2024-08" db="EMBL/GenBank/DDBJ databases">
        <authorList>
            <person name="Cucini C."/>
            <person name="Frati F."/>
        </authorList>
    </citation>
    <scope>NUCLEOTIDE SEQUENCE [LARGE SCALE GENOMIC DNA]</scope>
</reference>
<gene>
    <name evidence="5" type="ORF">ODALV1_LOCUS14193</name>
</gene>
<feature type="domain" description="CUB" evidence="4">
    <location>
        <begin position="132"/>
        <end position="265"/>
    </location>
</feature>
<dbReference type="InterPro" id="IPR000859">
    <property type="entry name" value="CUB_dom"/>
</dbReference>
<name>A0ABP1QV08_9HEXA</name>
<organism evidence="5 6">
    <name type="scientific">Orchesella dallaii</name>
    <dbReference type="NCBI Taxonomy" id="48710"/>
    <lineage>
        <taxon>Eukaryota</taxon>
        <taxon>Metazoa</taxon>
        <taxon>Ecdysozoa</taxon>
        <taxon>Arthropoda</taxon>
        <taxon>Hexapoda</taxon>
        <taxon>Collembola</taxon>
        <taxon>Entomobryomorpha</taxon>
        <taxon>Entomobryoidea</taxon>
        <taxon>Orchesellidae</taxon>
        <taxon>Orchesellinae</taxon>
        <taxon>Orchesella</taxon>
    </lineage>
</organism>
<evidence type="ECO:0000313" key="5">
    <source>
        <dbReference type="EMBL" id="CAL8110370.1"/>
    </source>
</evidence>
<comment type="caution">
    <text evidence="5">The sequence shown here is derived from an EMBL/GenBank/DDBJ whole genome shotgun (WGS) entry which is preliminary data.</text>
</comment>
<proteinExistence type="predicted"/>
<dbReference type="Pfam" id="PF26080">
    <property type="entry name" value="CUB_animal"/>
    <property type="match status" value="1"/>
</dbReference>
<dbReference type="Proteomes" id="UP001642540">
    <property type="component" value="Unassembled WGS sequence"/>
</dbReference>
<dbReference type="EMBL" id="CAXLJM020000045">
    <property type="protein sequence ID" value="CAL8110370.1"/>
    <property type="molecule type" value="Genomic_DNA"/>
</dbReference>
<dbReference type="Pfam" id="PF00431">
    <property type="entry name" value="CUB"/>
    <property type="match status" value="1"/>
</dbReference>
<feature type="chain" id="PRO_5046575817" description="CUB domain-containing protein" evidence="3">
    <location>
        <begin position="32"/>
        <end position="428"/>
    </location>
</feature>
<dbReference type="Gene3D" id="2.60.120.290">
    <property type="entry name" value="Spermadhesin, CUB domain"/>
    <property type="match status" value="1"/>
</dbReference>